<keyword evidence="1" id="KW-0472">Membrane</keyword>
<dbReference type="Pfam" id="PF04225">
    <property type="entry name" value="LysM_OapA"/>
    <property type="match status" value="1"/>
</dbReference>
<evidence type="ECO:0000259" key="2">
    <source>
        <dbReference type="Pfam" id="PF04225"/>
    </source>
</evidence>
<dbReference type="Gene3D" id="3.10.450.350">
    <property type="match status" value="1"/>
</dbReference>
<organism evidence="3 4">
    <name type="scientific">Vibrio porteresiae DSM 19223</name>
    <dbReference type="NCBI Taxonomy" id="1123496"/>
    <lineage>
        <taxon>Bacteria</taxon>
        <taxon>Pseudomonadati</taxon>
        <taxon>Pseudomonadota</taxon>
        <taxon>Gammaproteobacteria</taxon>
        <taxon>Vibrionales</taxon>
        <taxon>Vibrionaceae</taxon>
        <taxon>Vibrio</taxon>
    </lineage>
</organism>
<protein>
    <submittedName>
        <fullName evidence="3">LysM-like peptidoglycan-binding domain-containing protein</fullName>
    </submittedName>
</protein>
<dbReference type="CDD" id="cd00118">
    <property type="entry name" value="LysM"/>
    <property type="match status" value="1"/>
</dbReference>
<dbReference type="InterPro" id="IPR007340">
    <property type="entry name" value="LysM_Opacity-associatedA"/>
</dbReference>
<feature type="domain" description="Opacity-associated protein A LysM-like" evidence="2">
    <location>
        <begin position="102"/>
        <end position="184"/>
    </location>
</feature>
<evidence type="ECO:0000313" key="4">
    <source>
        <dbReference type="Proteomes" id="UP001304071"/>
    </source>
</evidence>
<name>A0ABZ0QBG8_9VIBR</name>
<sequence length="185" mass="20973">MNRRKKKKQDTDYLLLVKERAAQVDWRGLLHSTKSLWMGLPKLHRKLLYVLIPLELLLLVVPMPTFVDVEQPTDQRVPVNVNRVGLSDQLSEANQTPQSKMWHQYTVKSGDTLAEVFRANSLSMADLNALVSIEGSDKPLSQIKAGQLVRYKMNTKGDLDILQLEKGGQSVMFLRMSDGSFGRSH</sequence>
<feature type="transmembrane region" description="Helical" evidence="1">
    <location>
        <begin position="47"/>
        <end position="67"/>
    </location>
</feature>
<keyword evidence="1" id="KW-0812">Transmembrane</keyword>
<accession>A0ABZ0QBG8</accession>
<keyword evidence="4" id="KW-1185">Reference proteome</keyword>
<keyword evidence="1" id="KW-1133">Transmembrane helix</keyword>
<evidence type="ECO:0000256" key="1">
    <source>
        <dbReference type="SAM" id="Phobius"/>
    </source>
</evidence>
<dbReference type="Proteomes" id="UP001304071">
    <property type="component" value="Chromosome 1"/>
</dbReference>
<dbReference type="EMBL" id="CP138203">
    <property type="protein sequence ID" value="WPC73812.1"/>
    <property type="molecule type" value="Genomic_DNA"/>
</dbReference>
<dbReference type="RefSeq" id="WP_261893801.1">
    <property type="nucleotide sequence ID" value="NZ_AP024895.1"/>
</dbReference>
<proteinExistence type="predicted"/>
<reference evidence="3 4" key="1">
    <citation type="submission" date="2023-11" db="EMBL/GenBank/DDBJ databases">
        <title>Plant-associative lifestyle of Vibrio porteresiae and its evolutionary dynamics.</title>
        <authorList>
            <person name="Rameshkumar N."/>
            <person name="Kirti K."/>
        </authorList>
    </citation>
    <scope>NUCLEOTIDE SEQUENCE [LARGE SCALE GENOMIC DNA]</scope>
    <source>
        <strain evidence="3 4">MSSRF30</strain>
    </source>
</reference>
<evidence type="ECO:0000313" key="3">
    <source>
        <dbReference type="EMBL" id="WPC73812.1"/>
    </source>
</evidence>
<gene>
    <name evidence="3" type="ORF">R8Z52_00555</name>
</gene>
<dbReference type="InterPro" id="IPR018392">
    <property type="entry name" value="LysM"/>
</dbReference>